<proteinExistence type="predicted"/>
<dbReference type="SUPFAM" id="SSF54928">
    <property type="entry name" value="RNA-binding domain, RBD"/>
    <property type="match status" value="1"/>
</dbReference>
<protein>
    <recommendedName>
        <fullName evidence="3">RRM domain-containing protein</fullName>
    </recommendedName>
</protein>
<accession>A0A0F8XR35</accession>
<dbReference type="InterPro" id="IPR052462">
    <property type="entry name" value="SLIRP/GR-RBP-like"/>
</dbReference>
<dbReference type="AlphaFoldDB" id="A0A0F8XR35"/>
<reference evidence="4" key="1">
    <citation type="journal article" date="2015" name="Nature">
        <title>Complex archaea that bridge the gap between prokaryotes and eukaryotes.</title>
        <authorList>
            <person name="Spang A."/>
            <person name="Saw J.H."/>
            <person name="Jorgensen S.L."/>
            <person name="Zaremba-Niedzwiedzka K."/>
            <person name="Martijn J."/>
            <person name="Lind A.E."/>
            <person name="van Eijk R."/>
            <person name="Schleper C."/>
            <person name="Guy L."/>
            <person name="Ettema T.J."/>
        </authorList>
    </citation>
    <scope>NUCLEOTIDE SEQUENCE</scope>
</reference>
<comment type="caution">
    <text evidence="4">The sequence shown here is derived from an EMBL/GenBank/DDBJ whole genome shotgun (WGS) entry which is preliminary data.</text>
</comment>
<dbReference type="GO" id="GO:0003723">
    <property type="term" value="F:RNA binding"/>
    <property type="evidence" value="ECO:0007669"/>
    <property type="project" value="UniProtKB-KW"/>
</dbReference>
<dbReference type="CDD" id="cd21608">
    <property type="entry name" value="RRM2_NsCP33_like"/>
    <property type="match status" value="1"/>
</dbReference>
<feature type="domain" description="RRM" evidence="3">
    <location>
        <begin position="3"/>
        <end position="81"/>
    </location>
</feature>
<feature type="compositionally biased region" description="Gly residues" evidence="2">
    <location>
        <begin position="86"/>
        <end position="95"/>
    </location>
</feature>
<name>A0A0F8XR35_9ZZZZ</name>
<evidence type="ECO:0000256" key="1">
    <source>
        <dbReference type="ARBA" id="ARBA00022884"/>
    </source>
</evidence>
<dbReference type="SMART" id="SM00360">
    <property type="entry name" value="RRM"/>
    <property type="match status" value="1"/>
</dbReference>
<sequence>MSSKLYVGNLSFETKEEDLTTLFQQAGTVESARIITDRISGQSRGFGFVEMGSSQEAAKAIELFNGHSVNERNLTVNEAKERQERGGGGGGRGRY</sequence>
<dbReference type="Gene3D" id="3.30.70.330">
    <property type="match status" value="1"/>
</dbReference>
<evidence type="ECO:0000256" key="2">
    <source>
        <dbReference type="SAM" id="MobiDB-lite"/>
    </source>
</evidence>
<dbReference type="EMBL" id="LAZR01061401">
    <property type="protein sequence ID" value="KKK63655.1"/>
    <property type="molecule type" value="Genomic_DNA"/>
</dbReference>
<organism evidence="4">
    <name type="scientific">marine sediment metagenome</name>
    <dbReference type="NCBI Taxonomy" id="412755"/>
    <lineage>
        <taxon>unclassified sequences</taxon>
        <taxon>metagenomes</taxon>
        <taxon>ecological metagenomes</taxon>
    </lineage>
</organism>
<dbReference type="InterPro" id="IPR012677">
    <property type="entry name" value="Nucleotide-bd_a/b_plait_sf"/>
</dbReference>
<dbReference type="PANTHER" id="PTHR48027">
    <property type="entry name" value="HETEROGENEOUS NUCLEAR RIBONUCLEOPROTEIN 87F-RELATED"/>
    <property type="match status" value="1"/>
</dbReference>
<evidence type="ECO:0000259" key="3">
    <source>
        <dbReference type="PROSITE" id="PS50102"/>
    </source>
</evidence>
<keyword evidence="1" id="KW-0694">RNA-binding</keyword>
<gene>
    <name evidence="4" type="ORF">LCGC14_2992090</name>
</gene>
<dbReference type="InterPro" id="IPR000504">
    <property type="entry name" value="RRM_dom"/>
</dbReference>
<dbReference type="InterPro" id="IPR048289">
    <property type="entry name" value="RRM2_NsCP33-like"/>
</dbReference>
<dbReference type="InterPro" id="IPR035979">
    <property type="entry name" value="RBD_domain_sf"/>
</dbReference>
<feature type="region of interest" description="Disordered" evidence="2">
    <location>
        <begin position="76"/>
        <end position="95"/>
    </location>
</feature>
<dbReference type="Pfam" id="PF00076">
    <property type="entry name" value="RRM_1"/>
    <property type="match status" value="1"/>
</dbReference>
<evidence type="ECO:0000313" key="4">
    <source>
        <dbReference type="EMBL" id="KKK63655.1"/>
    </source>
</evidence>
<dbReference type="PROSITE" id="PS50102">
    <property type="entry name" value="RRM"/>
    <property type="match status" value="1"/>
</dbReference>